<evidence type="ECO:0000256" key="1">
    <source>
        <dbReference type="SAM" id="MobiDB-lite"/>
    </source>
</evidence>
<name>A0A392QNP6_9FABA</name>
<dbReference type="Pfam" id="PF13962">
    <property type="entry name" value="PGG"/>
    <property type="match status" value="1"/>
</dbReference>
<comment type="caution">
    <text evidence="3">The sequence shown here is derived from an EMBL/GenBank/DDBJ whole genome shotgun (WGS) entry which is preliminary data.</text>
</comment>
<evidence type="ECO:0000313" key="3">
    <source>
        <dbReference type="EMBL" id="MCI25579.1"/>
    </source>
</evidence>
<dbReference type="AlphaFoldDB" id="A0A392QNP6"/>
<feature type="compositionally biased region" description="Low complexity" evidence="1">
    <location>
        <begin position="27"/>
        <end position="45"/>
    </location>
</feature>
<organism evidence="3 4">
    <name type="scientific">Trifolium medium</name>
    <dbReference type="NCBI Taxonomy" id="97028"/>
    <lineage>
        <taxon>Eukaryota</taxon>
        <taxon>Viridiplantae</taxon>
        <taxon>Streptophyta</taxon>
        <taxon>Embryophyta</taxon>
        <taxon>Tracheophyta</taxon>
        <taxon>Spermatophyta</taxon>
        <taxon>Magnoliopsida</taxon>
        <taxon>eudicotyledons</taxon>
        <taxon>Gunneridae</taxon>
        <taxon>Pentapetalae</taxon>
        <taxon>rosids</taxon>
        <taxon>fabids</taxon>
        <taxon>Fabales</taxon>
        <taxon>Fabaceae</taxon>
        <taxon>Papilionoideae</taxon>
        <taxon>50 kb inversion clade</taxon>
        <taxon>NPAAA clade</taxon>
        <taxon>Hologalegina</taxon>
        <taxon>IRL clade</taxon>
        <taxon>Trifolieae</taxon>
        <taxon>Trifolium</taxon>
    </lineage>
</organism>
<proteinExistence type="predicted"/>
<feature type="region of interest" description="Disordered" evidence="1">
    <location>
        <begin position="17"/>
        <end position="45"/>
    </location>
</feature>
<keyword evidence="4" id="KW-1185">Reference proteome</keyword>
<dbReference type="EMBL" id="LXQA010148041">
    <property type="protein sequence ID" value="MCI25579.1"/>
    <property type="molecule type" value="Genomic_DNA"/>
</dbReference>
<protein>
    <submittedName>
        <fullName evidence="3">Ankyrin repeat plant-like protein</fullName>
    </submittedName>
</protein>
<sequence>MATVIATMTFQMALNPPGGVRSINDEANPPSSANANPPNAYAYPPDANNGNPDALSCTLVGYPDSFLCPGYLCGCYQ</sequence>
<reference evidence="3 4" key="1">
    <citation type="journal article" date="2018" name="Front. Plant Sci.">
        <title>Red Clover (Trifolium pratense) and Zigzag Clover (T. medium) - A Picture of Genomic Similarities and Differences.</title>
        <authorList>
            <person name="Dluhosova J."/>
            <person name="Istvanek J."/>
            <person name="Nedelnik J."/>
            <person name="Repkova J."/>
        </authorList>
    </citation>
    <scope>NUCLEOTIDE SEQUENCE [LARGE SCALE GENOMIC DNA]</scope>
    <source>
        <strain evidence="4">cv. 10/8</strain>
        <tissue evidence="3">Leaf</tissue>
    </source>
</reference>
<evidence type="ECO:0000259" key="2">
    <source>
        <dbReference type="Pfam" id="PF13962"/>
    </source>
</evidence>
<dbReference type="Proteomes" id="UP000265520">
    <property type="component" value="Unassembled WGS sequence"/>
</dbReference>
<feature type="domain" description="PGG" evidence="2">
    <location>
        <begin position="1"/>
        <end position="28"/>
    </location>
</feature>
<evidence type="ECO:0000313" key="4">
    <source>
        <dbReference type="Proteomes" id="UP000265520"/>
    </source>
</evidence>
<dbReference type="InterPro" id="IPR026961">
    <property type="entry name" value="PGG_dom"/>
</dbReference>
<accession>A0A392QNP6</accession>